<dbReference type="SUPFAM" id="SSF49329">
    <property type="entry name" value="Cu,Zn superoxide dismutase-like"/>
    <property type="match status" value="1"/>
</dbReference>
<comment type="caution">
    <text evidence="4">The sequence shown here is derived from an EMBL/GenBank/DDBJ whole genome shotgun (WGS) entry which is preliminary data.</text>
</comment>
<proteinExistence type="inferred from homology"/>
<dbReference type="Pfam" id="PF00080">
    <property type="entry name" value="Sod_Cu"/>
    <property type="match status" value="1"/>
</dbReference>
<protein>
    <submittedName>
        <fullName evidence="4">Superoxide dismutase</fullName>
    </submittedName>
</protein>
<evidence type="ECO:0000259" key="3">
    <source>
        <dbReference type="Pfam" id="PF00080"/>
    </source>
</evidence>
<sequence length="183" mass="17911">MKIAAILLALPLAVLTSACATSSSAGAPDADTAAPMAHAKLLAGDGSARGEAMVTQAGDGLHVVVHAQGLTPGMHAVHIHTVGVCTAPDFTSAGGHWNPTGHKHGKDNPDGMHMGDMPNMIAGADGVGEMEYVIPGGTISGGATPLMDGDGAAVVIHAQADDNKTDPAGNAGGRIACGVLTAG</sequence>
<evidence type="ECO:0000256" key="1">
    <source>
        <dbReference type="ARBA" id="ARBA00010457"/>
    </source>
</evidence>
<dbReference type="InterPro" id="IPR024134">
    <property type="entry name" value="SOD_Cu/Zn_/chaperone"/>
</dbReference>
<dbReference type="AlphaFoldDB" id="A0A0M3ANG4"/>
<organism evidence="4 5">
    <name type="scientific">Sphingobium chungbukense</name>
    <dbReference type="NCBI Taxonomy" id="56193"/>
    <lineage>
        <taxon>Bacteria</taxon>
        <taxon>Pseudomonadati</taxon>
        <taxon>Pseudomonadota</taxon>
        <taxon>Alphaproteobacteria</taxon>
        <taxon>Sphingomonadales</taxon>
        <taxon>Sphingomonadaceae</taxon>
        <taxon>Sphingobium</taxon>
    </lineage>
</organism>
<dbReference type="PATRIC" id="fig|56193.3.peg.3258"/>
<dbReference type="PROSITE" id="PS51257">
    <property type="entry name" value="PROKAR_LIPOPROTEIN"/>
    <property type="match status" value="1"/>
</dbReference>
<accession>A0A0M3ANG4</accession>
<evidence type="ECO:0000313" key="5">
    <source>
        <dbReference type="Proteomes" id="UP000033874"/>
    </source>
</evidence>
<evidence type="ECO:0000313" key="4">
    <source>
        <dbReference type="EMBL" id="KKW91380.1"/>
    </source>
</evidence>
<dbReference type="EMBL" id="LBIC01000007">
    <property type="protein sequence ID" value="KKW91380.1"/>
    <property type="molecule type" value="Genomic_DNA"/>
</dbReference>
<feature type="domain" description="Superoxide dismutase copper/zinc binding" evidence="3">
    <location>
        <begin position="49"/>
        <end position="179"/>
    </location>
</feature>
<dbReference type="InterPro" id="IPR036423">
    <property type="entry name" value="SOD-like_Cu/Zn_dom_sf"/>
</dbReference>
<evidence type="ECO:0000256" key="2">
    <source>
        <dbReference type="SAM" id="SignalP"/>
    </source>
</evidence>
<dbReference type="Proteomes" id="UP000033874">
    <property type="component" value="Unassembled WGS sequence"/>
</dbReference>
<dbReference type="GO" id="GO:0006801">
    <property type="term" value="P:superoxide metabolic process"/>
    <property type="evidence" value="ECO:0007669"/>
    <property type="project" value="InterPro"/>
</dbReference>
<dbReference type="CDD" id="cd00305">
    <property type="entry name" value="Cu-Zn_Superoxide_Dismutase"/>
    <property type="match status" value="1"/>
</dbReference>
<keyword evidence="2" id="KW-0732">Signal</keyword>
<dbReference type="Gene3D" id="2.60.40.200">
    <property type="entry name" value="Superoxide dismutase, copper/zinc binding domain"/>
    <property type="match status" value="1"/>
</dbReference>
<dbReference type="RefSeq" id="WP_046764896.1">
    <property type="nucleotide sequence ID" value="NZ_LBIC01000007.1"/>
</dbReference>
<feature type="chain" id="PRO_5005650427" evidence="2">
    <location>
        <begin position="21"/>
        <end position="183"/>
    </location>
</feature>
<feature type="signal peptide" evidence="2">
    <location>
        <begin position="1"/>
        <end position="20"/>
    </location>
</feature>
<name>A0A0M3ANG4_9SPHN</name>
<dbReference type="InterPro" id="IPR001424">
    <property type="entry name" value="SOD_Cu_Zn_dom"/>
</dbReference>
<keyword evidence="5" id="KW-1185">Reference proteome</keyword>
<comment type="similarity">
    <text evidence="1">Belongs to the Cu-Zn superoxide dismutase family.</text>
</comment>
<dbReference type="GO" id="GO:0005507">
    <property type="term" value="F:copper ion binding"/>
    <property type="evidence" value="ECO:0007669"/>
    <property type="project" value="InterPro"/>
</dbReference>
<gene>
    <name evidence="4" type="ORF">YP76_15580</name>
</gene>
<dbReference type="STRING" id="56193.YP76_15580"/>
<reference evidence="4 5" key="1">
    <citation type="submission" date="2015-04" db="EMBL/GenBank/DDBJ databases">
        <title>Genome sequence of aromatic hydrocarbons-degrading Sphingobium chungbukense DJ77.</title>
        <authorList>
            <person name="Kim Y.-C."/>
            <person name="Chae J.-C."/>
        </authorList>
    </citation>
    <scope>NUCLEOTIDE SEQUENCE [LARGE SCALE GENOMIC DNA]</scope>
    <source>
        <strain evidence="4 5">DJ77</strain>
    </source>
</reference>
<dbReference type="PANTHER" id="PTHR10003">
    <property type="entry name" value="SUPEROXIDE DISMUTASE CU-ZN -RELATED"/>
    <property type="match status" value="1"/>
</dbReference>